<dbReference type="EMBL" id="BBZA01000015">
    <property type="protein sequence ID" value="GAP61773.1"/>
    <property type="molecule type" value="Genomic_DNA"/>
</dbReference>
<reference evidence="2" key="2">
    <citation type="submission" date="2015-08" db="EMBL/GenBank/DDBJ databases">
        <title>Draft Genome Sequence of a Heterotrophic Facultative Anaerobic Bacterium Ardenticatena maritima Strain 110S.</title>
        <authorList>
            <person name="Kawaichi S."/>
            <person name="Yoshida T."/>
            <person name="Sako Y."/>
            <person name="Nakamura R."/>
        </authorList>
    </citation>
    <scope>NUCLEOTIDE SEQUENCE [LARGE SCALE GENOMIC DNA]</scope>
    <source>
        <strain evidence="2">110S</strain>
    </source>
</reference>
<name>A0A0M8K4Z6_9CHLR</name>
<dbReference type="AlphaFoldDB" id="A0A0M8K4Z6"/>
<organism evidence="1 2">
    <name type="scientific">Ardenticatena maritima</name>
    <dbReference type="NCBI Taxonomy" id="872965"/>
    <lineage>
        <taxon>Bacteria</taxon>
        <taxon>Bacillati</taxon>
        <taxon>Chloroflexota</taxon>
        <taxon>Ardenticatenia</taxon>
        <taxon>Ardenticatenales</taxon>
        <taxon>Ardenticatenaceae</taxon>
        <taxon>Ardenticatena</taxon>
    </lineage>
</organism>
<evidence type="ECO:0000313" key="1">
    <source>
        <dbReference type="EMBL" id="GAP61773.1"/>
    </source>
</evidence>
<sequence length="45" mass="5045">MFLLNAVLQYTHGSQENSPFQNPKNLSSTTPHIPASFSLFIRRPG</sequence>
<keyword evidence="2" id="KW-1185">Reference proteome</keyword>
<dbReference type="Proteomes" id="UP000037784">
    <property type="component" value="Unassembled WGS sequence"/>
</dbReference>
<accession>A0A0M8K4Z6</accession>
<gene>
    <name evidence="1" type="ORF">ARMA_0196</name>
</gene>
<evidence type="ECO:0000313" key="2">
    <source>
        <dbReference type="Proteomes" id="UP000037784"/>
    </source>
</evidence>
<reference evidence="1 2" key="1">
    <citation type="journal article" date="2015" name="Genome Announc.">
        <title>Draft Genome Sequence of a Heterotrophic Facultative Anaerobic Thermophilic Bacterium, Ardenticatena maritima Strain 110ST.</title>
        <authorList>
            <person name="Kawaichi S."/>
            <person name="Yoshida T."/>
            <person name="Sako Y."/>
            <person name="Nakamura R."/>
        </authorList>
    </citation>
    <scope>NUCLEOTIDE SEQUENCE [LARGE SCALE GENOMIC DNA]</scope>
    <source>
        <strain evidence="1 2">110S</strain>
    </source>
</reference>
<protein>
    <submittedName>
        <fullName evidence="1">Uncharacterized protein</fullName>
    </submittedName>
</protein>
<dbReference type="InParanoid" id="A0A0M8K4Z6"/>
<proteinExistence type="predicted"/>
<comment type="caution">
    <text evidence="1">The sequence shown here is derived from an EMBL/GenBank/DDBJ whole genome shotgun (WGS) entry which is preliminary data.</text>
</comment>